<dbReference type="FunFam" id="3.30.565.10:FF:000010">
    <property type="entry name" value="Sensor histidine kinase RcsC"/>
    <property type="match status" value="1"/>
</dbReference>
<dbReference type="InterPro" id="IPR003661">
    <property type="entry name" value="HisK_dim/P_dom"/>
</dbReference>
<dbReference type="SMART" id="SM00304">
    <property type="entry name" value="HAMP"/>
    <property type="match status" value="1"/>
</dbReference>
<dbReference type="SMART" id="SM00448">
    <property type="entry name" value="REC"/>
    <property type="match status" value="1"/>
</dbReference>
<accession>A0A7W1WZ09</accession>
<evidence type="ECO:0000256" key="5">
    <source>
        <dbReference type="ARBA" id="ARBA00022519"/>
    </source>
</evidence>
<keyword evidence="14 16" id="KW-0472">Membrane</keyword>
<evidence type="ECO:0000256" key="14">
    <source>
        <dbReference type="ARBA" id="ARBA00023136"/>
    </source>
</evidence>
<dbReference type="PROSITE" id="PS50110">
    <property type="entry name" value="RESPONSE_REGULATORY"/>
    <property type="match status" value="1"/>
</dbReference>
<organism evidence="20 21">
    <name type="scientific">Marinobacterium marinum</name>
    <dbReference type="NCBI Taxonomy" id="2756129"/>
    <lineage>
        <taxon>Bacteria</taxon>
        <taxon>Pseudomonadati</taxon>
        <taxon>Pseudomonadota</taxon>
        <taxon>Gammaproteobacteria</taxon>
        <taxon>Oceanospirillales</taxon>
        <taxon>Oceanospirillaceae</taxon>
        <taxon>Marinobacterium</taxon>
    </lineage>
</organism>
<dbReference type="SMART" id="SM00387">
    <property type="entry name" value="HATPase_c"/>
    <property type="match status" value="1"/>
</dbReference>
<sequence length="761" mass="84947">MCKLGNQLSIRSRVLLLALIPMLTLTGILGTYFTYSRLSDSTDKLLERGHLITDLLASAAEFGVLSGNRYQLRILSQKTLRTHPEVRDILFFDSNFNLLHRSQDFPVELTPFSPSHQAFEDGWLFFTPITTSVLILENNPELAIVTTHERRDNRNGWIAMVLSADAHAGTRRDMLLNSLLLIAIGLLVTAIIASRFGLRITRPIQSLSQVVERLEEGQLNTRAATTQVSGELGSLARGINRMATRIQASSREQAEQIGKATRQLTTTLRHLEQQNEALSLARRQADEANHTKDEFLARMSHELRTPLTSVLGFSKLMQGTRLTAEQQQYCQIINQTSTLLLTIIDDILDFSRLQSDAIELEKLVFNPRLCLLNLLEMQAPMAQHQGLTLVEELPSDLPNALVGDPTRLAQILTNLLSNAIKFTQNGEVRLRAQAIRAGKHCKMILSVSDTGIGISAEHQRHLFQAFSQADNTISRRYGGSGLGLVIAHRLTQMMGGQLELESQEGIGTCITLTLTLPLAQAMPEDTPESHAREYANNFTLGCPLKVLLAEDNDFNRLLIYKVLTQAGAQVITAVSGTLALERFHQEQPDLVLMDVHMPHMDGIEATREIRRINRQVPIIALTANIMPHEHQALKQAGVSAVMLKPVKLPELFAHLDRLCKVTCSAPSKRHDDTLLDHVDEQALHQELEQQLEALGPAVKAGQLDVIRAHAHQLLGLAGLYQMPELEAAVAELHQATLSGDIPLCWKRYFRLQRLVRHHQYH</sequence>
<dbReference type="InterPro" id="IPR011006">
    <property type="entry name" value="CheY-like_superfamily"/>
</dbReference>
<reference evidence="20 21" key="1">
    <citation type="submission" date="2020-07" db="EMBL/GenBank/DDBJ databases">
        <title>Bacterium isolated from marien macroalgae.</title>
        <authorList>
            <person name="Zhu K."/>
            <person name="Lu D."/>
            <person name="Du Z."/>
        </authorList>
    </citation>
    <scope>NUCLEOTIDE SEQUENCE [LARGE SCALE GENOMIC DNA]</scope>
    <source>
        <strain evidence="20 21">3-1745</strain>
    </source>
</reference>
<dbReference type="SUPFAM" id="SSF55874">
    <property type="entry name" value="ATPase domain of HSP90 chaperone/DNA topoisomerase II/histidine kinase"/>
    <property type="match status" value="1"/>
</dbReference>
<comment type="caution">
    <text evidence="20">The sequence shown here is derived from an EMBL/GenBank/DDBJ whole genome shotgun (WGS) entry which is preliminary data.</text>
</comment>
<dbReference type="Pfam" id="PF00512">
    <property type="entry name" value="HisKA"/>
    <property type="match status" value="1"/>
</dbReference>
<feature type="domain" description="Response regulatory" evidence="18">
    <location>
        <begin position="545"/>
        <end position="659"/>
    </location>
</feature>
<dbReference type="SUPFAM" id="SSF158472">
    <property type="entry name" value="HAMP domain-like"/>
    <property type="match status" value="1"/>
</dbReference>
<keyword evidence="7" id="KW-0808">Transferase</keyword>
<evidence type="ECO:0000256" key="12">
    <source>
        <dbReference type="ARBA" id="ARBA00022989"/>
    </source>
</evidence>
<dbReference type="InterPro" id="IPR005467">
    <property type="entry name" value="His_kinase_dom"/>
</dbReference>
<evidence type="ECO:0000256" key="2">
    <source>
        <dbReference type="ARBA" id="ARBA00004429"/>
    </source>
</evidence>
<evidence type="ECO:0000313" key="20">
    <source>
        <dbReference type="EMBL" id="MBA4502854.1"/>
    </source>
</evidence>
<evidence type="ECO:0000256" key="1">
    <source>
        <dbReference type="ARBA" id="ARBA00000085"/>
    </source>
</evidence>
<dbReference type="Pfam" id="PF09984">
    <property type="entry name" value="sCache_4"/>
    <property type="match status" value="1"/>
</dbReference>
<evidence type="ECO:0000256" key="8">
    <source>
        <dbReference type="ARBA" id="ARBA00022692"/>
    </source>
</evidence>
<dbReference type="InterPro" id="IPR004358">
    <property type="entry name" value="Sig_transdc_His_kin-like_C"/>
</dbReference>
<keyword evidence="13" id="KW-0902">Two-component regulatory system</keyword>
<protein>
    <recommendedName>
        <fullName evidence="3">histidine kinase</fullName>
        <ecNumber evidence="3">2.7.13.3</ecNumber>
    </recommendedName>
</protein>
<dbReference type="SUPFAM" id="SSF47384">
    <property type="entry name" value="Homodimeric domain of signal transducing histidine kinase"/>
    <property type="match status" value="1"/>
</dbReference>
<dbReference type="Gene3D" id="1.10.287.130">
    <property type="match status" value="1"/>
</dbReference>
<dbReference type="InterPro" id="IPR003660">
    <property type="entry name" value="HAMP_dom"/>
</dbReference>
<dbReference type="EC" id="2.7.13.3" evidence="3"/>
<feature type="transmembrane region" description="Helical" evidence="16">
    <location>
        <begin position="179"/>
        <end position="198"/>
    </location>
</feature>
<dbReference type="SMART" id="SM00388">
    <property type="entry name" value="HisKA"/>
    <property type="match status" value="1"/>
</dbReference>
<keyword evidence="6 15" id="KW-0597">Phosphoprotein</keyword>
<dbReference type="SUPFAM" id="SSF52172">
    <property type="entry name" value="CheY-like"/>
    <property type="match status" value="1"/>
</dbReference>
<evidence type="ECO:0000256" key="3">
    <source>
        <dbReference type="ARBA" id="ARBA00012438"/>
    </source>
</evidence>
<comment type="subcellular location">
    <subcellularLocation>
        <location evidence="2">Cell inner membrane</location>
        <topology evidence="2">Multi-pass membrane protein</topology>
    </subcellularLocation>
</comment>
<dbReference type="GO" id="GO:0000155">
    <property type="term" value="F:phosphorelay sensor kinase activity"/>
    <property type="evidence" value="ECO:0007669"/>
    <property type="project" value="InterPro"/>
</dbReference>
<comment type="catalytic activity">
    <reaction evidence="1">
        <text>ATP + protein L-histidine = ADP + protein N-phospho-L-histidine.</text>
        <dbReference type="EC" id="2.7.13.3"/>
    </reaction>
</comment>
<keyword evidence="12 16" id="KW-1133">Transmembrane helix</keyword>
<dbReference type="InterPro" id="IPR036890">
    <property type="entry name" value="HATPase_C_sf"/>
</dbReference>
<evidence type="ECO:0000313" key="21">
    <source>
        <dbReference type="Proteomes" id="UP000538931"/>
    </source>
</evidence>
<evidence type="ECO:0000259" key="18">
    <source>
        <dbReference type="PROSITE" id="PS50110"/>
    </source>
</evidence>
<proteinExistence type="predicted"/>
<dbReference type="PROSITE" id="PS50109">
    <property type="entry name" value="HIS_KIN"/>
    <property type="match status" value="1"/>
</dbReference>
<dbReference type="CDD" id="cd16922">
    <property type="entry name" value="HATPase_EvgS-ArcB-TorS-like"/>
    <property type="match status" value="1"/>
</dbReference>
<dbReference type="PRINTS" id="PR00344">
    <property type="entry name" value="BCTRLSENSOR"/>
</dbReference>
<dbReference type="InterPro" id="IPR001789">
    <property type="entry name" value="Sig_transdc_resp-reg_receiver"/>
</dbReference>
<dbReference type="GO" id="GO:0005886">
    <property type="term" value="C:plasma membrane"/>
    <property type="evidence" value="ECO:0007669"/>
    <property type="project" value="UniProtKB-SubCell"/>
</dbReference>
<evidence type="ECO:0000256" key="7">
    <source>
        <dbReference type="ARBA" id="ARBA00022679"/>
    </source>
</evidence>
<dbReference type="AlphaFoldDB" id="A0A7W1WZ09"/>
<keyword evidence="21" id="KW-1185">Reference proteome</keyword>
<dbReference type="FunFam" id="1.10.287.130:FF:000004">
    <property type="entry name" value="Ethylene receptor 1"/>
    <property type="match status" value="1"/>
</dbReference>
<evidence type="ECO:0000256" key="13">
    <source>
        <dbReference type="ARBA" id="ARBA00023012"/>
    </source>
</evidence>
<dbReference type="InterPro" id="IPR036641">
    <property type="entry name" value="HPT_dom_sf"/>
</dbReference>
<dbReference type="InterPro" id="IPR019247">
    <property type="entry name" value="Histidine_kinase_BarA_N"/>
</dbReference>
<feature type="domain" description="Histidine kinase" evidence="17">
    <location>
        <begin position="298"/>
        <end position="518"/>
    </location>
</feature>
<dbReference type="Pfam" id="PF00672">
    <property type="entry name" value="HAMP"/>
    <property type="match status" value="1"/>
</dbReference>
<keyword evidence="5" id="KW-0997">Cell inner membrane</keyword>
<dbReference type="Gene3D" id="3.30.565.10">
    <property type="entry name" value="Histidine kinase-like ATPase, C-terminal domain"/>
    <property type="match status" value="1"/>
</dbReference>
<dbReference type="Pfam" id="PF00072">
    <property type="entry name" value="Response_reg"/>
    <property type="match status" value="1"/>
</dbReference>
<dbReference type="Gene3D" id="6.10.340.10">
    <property type="match status" value="1"/>
</dbReference>
<dbReference type="PANTHER" id="PTHR45339">
    <property type="entry name" value="HYBRID SIGNAL TRANSDUCTION HISTIDINE KINASE J"/>
    <property type="match status" value="1"/>
</dbReference>
<dbReference type="InterPro" id="IPR003594">
    <property type="entry name" value="HATPase_dom"/>
</dbReference>
<keyword evidence="10" id="KW-0418">Kinase</keyword>
<keyword evidence="8 16" id="KW-0812">Transmembrane</keyword>
<evidence type="ECO:0000259" key="17">
    <source>
        <dbReference type="PROSITE" id="PS50109"/>
    </source>
</evidence>
<feature type="modified residue" description="4-aspartylphosphate" evidence="15">
    <location>
        <position position="594"/>
    </location>
</feature>
<evidence type="ECO:0000259" key="19">
    <source>
        <dbReference type="PROSITE" id="PS50885"/>
    </source>
</evidence>
<dbReference type="GO" id="GO:0005524">
    <property type="term" value="F:ATP binding"/>
    <property type="evidence" value="ECO:0007669"/>
    <property type="project" value="UniProtKB-KW"/>
</dbReference>
<dbReference type="Proteomes" id="UP000538931">
    <property type="component" value="Unassembled WGS sequence"/>
</dbReference>
<evidence type="ECO:0000256" key="15">
    <source>
        <dbReference type="PROSITE-ProRule" id="PRU00169"/>
    </source>
</evidence>
<keyword evidence="11" id="KW-0067">ATP-binding</keyword>
<dbReference type="CDD" id="cd06225">
    <property type="entry name" value="HAMP"/>
    <property type="match status" value="1"/>
</dbReference>
<dbReference type="InterPro" id="IPR036097">
    <property type="entry name" value="HisK_dim/P_sf"/>
</dbReference>
<dbReference type="EMBL" id="JACEMT010000050">
    <property type="protein sequence ID" value="MBA4502854.1"/>
    <property type="molecule type" value="Genomic_DNA"/>
</dbReference>
<dbReference type="CDD" id="cd00082">
    <property type="entry name" value="HisKA"/>
    <property type="match status" value="1"/>
</dbReference>
<evidence type="ECO:0000256" key="6">
    <source>
        <dbReference type="ARBA" id="ARBA00022553"/>
    </source>
</evidence>
<evidence type="ECO:0000256" key="10">
    <source>
        <dbReference type="ARBA" id="ARBA00022777"/>
    </source>
</evidence>
<dbReference type="CDD" id="cd17546">
    <property type="entry name" value="REC_hyHK_CKI1_RcsC-like"/>
    <property type="match status" value="1"/>
</dbReference>
<name>A0A7W1WZ09_9GAMM</name>
<dbReference type="PROSITE" id="PS50885">
    <property type="entry name" value="HAMP"/>
    <property type="match status" value="1"/>
</dbReference>
<dbReference type="Gene3D" id="3.40.50.2300">
    <property type="match status" value="1"/>
</dbReference>
<evidence type="ECO:0000256" key="4">
    <source>
        <dbReference type="ARBA" id="ARBA00022475"/>
    </source>
</evidence>
<dbReference type="SUPFAM" id="SSF47226">
    <property type="entry name" value="Histidine-containing phosphotransfer domain, HPT domain"/>
    <property type="match status" value="1"/>
</dbReference>
<dbReference type="RefSeq" id="WP_181740034.1">
    <property type="nucleotide sequence ID" value="NZ_JACEMT010000050.1"/>
</dbReference>
<dbReference type="Pfam" id="PF02518">
    <property type="entry name" value="HATPase_c"/>
    <property type="match status" value="1"/>
</dbReference>
<dbReference type="PANTHER" id="PTHR45339:SF1">
    <property type="entry name" value="HYBRID SIGNAL TRANSDUCTION HISTIDINE KINASE J"/>
    <property type="match status" value="1"/>
</dbReference>
<keyword evidence="4" id="KW-1003">Cell membrane</keyword>
<feature type="transmembrane region" description="Helical" evidence="16">
    <location>
        <begin position="14"/>
        <end position="35"/>
    </location>
</feature>
<gene>
    <name evidence="20" type="ORF">H1S06_10820</name>
</gene>
<keyword evidence="9" id="KW-0547">Nucleotide-binding</keyword>
<evidence type="ECO:0000256" key="11">
    <source>
        <dbReference type="ARBA" id="ARBA00022840"/>
    </source>
</evidence>
<feature type="domain" description="HAMP" evidence="19">
    <location>
        <begin position="198"/>
        <end position="251"/>
    </location>
</feature>
<evidence type="ECO:0000256" key="9">
    <source>
        <dbReference type="ARBA" id="ARBA00022741"/>
    </source>
</evidence>
<evidence type="ECO:0000256" key="16">
    <source>
        <dbReference type="SAM" id="Phobius"/>
    </source>
</evidence>